<organism evidence="4">
    <name type="scientific">Clastoptera arizonana</name>
    <name type="common">Arizona spittle bug</name>
    <dbReference type="NCBI Taxonomy" id="38151"/>
    <lineage>
        <taxon>Eukaryota</taxon>
        <taxon>Metazoa</taxon>
        <taxon>Ecdysozoa</taxon>
        <taxon>Arthropoda</taxon>
        <taxon>Hexapoda</taxon>
        <taxon>Insecta</taxon>
        <taxon>Pterygota</taxon>
        <taxon>Neoptera</taxon>
        <taxon>Paraneoptera</taxon>
        <taxon>Hemiptera</taxon>
        <taxon>Auchenorrhyncha</taxon>
        <taxon>Cercopoidea</taxon>
        <taxon>Clastopteridae</taxon>
        <taxon>Clastoptera</taxon>
    </lineage>
</organism>
<keyword evidence="2" id="KW-0812">Transmembrane</keyword>
<feature type="region of interest" description="Disordered" evidence="1">
    <location>
        <begin position="167"/>
        <end position="187"/>
    </location>
</feature>
<accession>A0A1B6CPX1</accession>
<dbReference type="EMBL" id="GEDC01021877">
    <property type="protein sequence ID" value="JAS15421.1"/>
    <property type="molecule type" value="Transcribed_RNA"/>
</dbReference>
<dbReference type="InterPro" id="IPR029526">
    <property type="entry name" value="PGBD"/>
</dbReference>
<dbReference type="PANTHER" id="PTHR46599">
    <property type="entry name" value="PIGGYBAC TRANSPOSABLE ELEMENT-DERIVED PROTEIN 4"/>
    <property type="match status" value="1"/>
</dbReference>
<dbReference type="Pfam" id="PF13843">
    <property type="entry name" value="DDE_Tnp_1_7"/>
    <property type="match status" value="1"/>
</dbReference>
<gene>
    <name evidence="4" type="ORF">g.20255</name>
</gene>
<feature type="transmembrane region" description="Helical" evidence="2">
    <location>
        <begin position="97"/>
        <end position="118"/>
    </location>
</feature>
<evidence type="ECO:0000256" key="2">
    <source>
        <dbReference type="SAM" id="Phobius"/>
    </source>
</evidence>
<name>A0A1B6CPX1_9HEMI</name>
<reference evidence="4" key="1">
    <citation type="submission" date="2015-12" db="EMBL/GenBank/DDBJ databases">
        <title>De novo transcriptome assembly of four potential Pierce s Disease insect vectors from Arizona vineyards.</title>
        <authorList>
            <person name="Tassone E.E."/>
        </authorList>
    </citation>
    <scope>NUCLEOTIDE SEQUENCE</scope>
</reference>
<evidence type="ECO:0000256" key="1">
    <source>
        <dbReference type="SAM" id="MobiDB-lite"/>
    </source>
</evidence>
<proteinExistence type="predicted"/>
<dbReference type="PANTHER" id="PTHR46599:SF6">
    <property type="entry name" value="DUAL SPECIFICITY PHOSPHATASE 26"/>
    <property type="match status" value="1"/>
</dbReference>
<protein>
    <recommendedName>
        <fullName evidence="3">PiggyBac transposable element-derived protein domain-containing protein</fullName>
    </recommendedName>
</protein>
<keyword evidence="2" id="KW-0472">Membrane</keyword>
<feature type="domain" description="PiggyBac transposable element-derived protein" evidence="3">
    <location>
        <begin position="1"/>
        <end position="112"/>
    </location>
</feature>
<sequence length="224" mass="25919">MKKNKREIPPEFQPSPDRRVGSTLYGFADNTTLISVVPKKNKAVILVSSMHHSIETGDRKNKPEIVCYYNKTKAGVDLLDMKCAIYSSSHRTRRWPLAIFYQMLGISCINSFILYILFQGNPLVTRYSFIQDLAMELIKPHMTRRLEVPNLPRDIKATIQEHIWKKGPQNQNESIPNDKLEKRKSCSKCPPAKERKTNYKCINRDKPICLECSRKLWTSCATNM</sequence>
<evidence type="ECO:0000259" key="3">
    <source>
        <dbReference type="Pfam" id="PF13843"/>
    </source>
</evidence>
<keyword evidence="2" id="KW-1133">Transmembrane helix</keyword>
<evidence type="ECO:0000313" key="4">
    <source>
        <dbReference type="EMBL" id="JAS15421.1"/>
    </source>
</evidence>
<dbReference type="AlphaFoldDB" id="A0A1B6CPX1"/>